<evidence type="ECO:0000313" key="3">
    <source>
        <dbReference type="Proteomes" id="UP000464751"/>
    </source>
</evidence>
<gene>
    <name evidence="2" type="ORF">G3A50_08425</name>
</gene>
<evidence type="ECO:0000256" key="1">
    <source>
        <dbReference type="SAM" id="MobiDB-lite"/>
    </source>
</evidence>
<evidence type="ECO:0000313" key="2">
    <source>
        <dbReference type="EMBL" id="QIB33725.1"/>
    </source>
</evidence>
<dbReference type="RefSeq" id="WP_163074820.1">
    <property type="nucleotide sequence ID" value="NZ_CP048630.1"/>
</dbReference>
<dbReference type="AlphaFoldDB" id="A0A6P1YKT0"/>
<sequence>MSSHPMPIRARDTHPSDESWPVASPLPGEPPIEWVFSRGLPKGFHWNGEFFHQGDPRLDLANLPCSEGGLAYPASFRVDPQTGRMLSRAPGDGMLSGFPCLGADGFNVLPVPLDLAVNKWRAAELPKGAAALFRAGSPSRPFCLTSQGELLFRGDDGTWTWLDKMVPLDGPKTSFAIASGARGFAMVLADSAIICRLIDGIPGVVKEIERFAGAHFRGPPSLLGHAHLAFPLQRPEGLVIAIYDMEAGGWAADIPVEADTGTDAAGERFTAPVQNSAQVPDVYWCARTTFLHLSLEHNERVARLHRLGEGKALIPGAPMLRDVEETVYALSRVDGNYAFTSLTPKSRSVALNGPHLAAGRARYNGRDFYPSIASDDMVTFRIEAGAGRLILPVAFGTDPRGATEGCLIVLVEDVYDVDAFLAGTGEVYRRGTLYWHSHAQLYPFRITLNLRSPFDLLVLCDPGCLIVSSAGRTYEVREG</sequence>
<dbReference type="EMBL" id="CP048630">
    <property type="protein sequence ID" value="QIB33725.1"/>
    <property type="molecule type" value="Genomic_DNA"/>
</dbReference>
<name>A0A6P1YKT0_9HYPH</name>
<organism evidence="2 3">
    <name type="scientific">Ancylobacter pratisalsi</name>
    <dbReference type="NCBI Taxonomy" id="1745854"/>
    <lineage>
        <taxon>Bacteria</taxon>
        <taxon>Pseudomonadati</taxon>
        <taxon>Pseudomonadota</taxon>
        <taxon>Alphaproteobacteria</taxon>
        <taxon>Hyphomicrobiales</taxon>
        <taxon>Xanthobacteraceae</taxon>
        <taxon>Ancylobacter</taxon>
    </lineage>
</organism>
<accession>A0A6P1YKT0</accession>
<reference evidence="2 3" key="1">
    <citation type="submission" date="2020-02" db="EMBL/GenBank/DDBJ databases">
        <authorList>
            <person name="Li G."/>
        </authorList>
    </citation>
    <scope>NUCLEOTIDE SEQUENCE [LARGE SCALE GENOMIC DNA]</scope>
    <source>
        <strain evidence="2 3">DSM 102029</strain>
    </source>
</reference>
<keyword evidence="3" id="KW-1185">Reference proteome</keyword>
<proteinExistence type="predicted"/>
<feature type="region of interest" description="Disordered" evidence="1">
    <location>
        <begin position="1"/>
        <end position="24"/>
    </location>
</feature>
<dbReference type="Proteomes" id="UP000464751">
    <property type="component" value="Chromosome"/>
</dbReference>
<protein>
    <submittedName>
        <fullName evidence="2">Uncharacterized protein</fullName>
    </submittedName>
</protein>
<dbReference type="KEGG" id="apra:G3A50_08425"/>